<dbReference type="GO" id="GO:0032259">
    <property type="term" value="P:methylation"/>
    <property type="evidence" value="ECO:0007669"/>
    <property type="project" value="UniProtKB-KW"/>
</dbReference>
<keyword evidence="5" id="KW-0999">Mitochondrion inner membrane</keyword>
<evidence type="ECO:0000313" key="7">
    <source>
        <dbReference type="EMBL" id="QGN14045.1"/>
    </source>
</evidence>
<accession>A0ABX6EP60</accession>
<dbReference type="EC" id="2.1.1.-" evidence="5"/>
<comment type="similarity">
    <text evidence="5">Belongs to the class I-like SAM-binding methyltransferase superfamily. UbiG/COQ3 family.</text>
</comment>
<dbReference type="CDD" id="cd02440">
    <property type="entry name" value="AdoMet_MTases"/>
    <property type="match status" value="1"/>
</dbReference>
<comment type="function">
    <text evidence="5">O-methyltransferase required for two non-consecutive steps during ubiquinone biosynthesis. Catalyzes the 2 O-methylation of 3,4-dihydroxy-5-(all-trans-polyprenyl)benzoic acid into 4-hydroxy-3-methoxy-5-(all-trans-polyprenyl)benzoic acid. Also catalyzes the last step of ubiquinone biosynthesis by mediating methylation of 3-demethylubiquinone into ubiquinone. Also able to mediate the methylation of 3-demethylubiquinol into ubiquinol.</text>
</comment>
<evidence type="ECO:0000256" key="2">
    <source>
        <dbReference type="ARBA" id="ARBA00022679"/>
    </source>
</evidence>
<keyword evidence="8" id="KW-1185">Reference proteome</keyword>
<evidence type="ECO:0000256" key="1">
    <source>
        <dbReference type="ARBA" id="ARBA00022603"/>
    </source>
</evidence>
<comment type="catalytic activity">
    <reaction evidence="5">
        <text>a 3,4-dihydroxy-5-(all-trans-polyprenyl)benzoate + S-adenosyl-L-methionine = a 4-hydroxy-3-methoxy-5-(all-trans-polyprenyl)benzoate + S-adenosyl-L-homocysteine + H(+)</text>
        <dbReference type="Rhea" id="RHEA:44452"/>
        <dbReference type="Rhea" id="RHEA-COMP:10930"/>
        <dbReference type="Rhea" id="RHEA-COMP:10931"/>
        <dbReference type="ChEBI" id="CHEBI:15378"/>
        <dbReference type="ChEBI" id="CHEBI:57856"/>
        <dbReference type="ChEBI" id="CHEBI:59789"/>
        <dbReference type="ChEBI" id="CHEBI:64694"/>
        <dbReference type="ChEBI" id="CHEBI:84443"/>
        <dbReference type="EC" id="2.1.1.114"/>
    </reaction>
</comment>
<reference evidence="7 8" key="2">
    <citation type="submission" date="2019-11" db="EMBL/GenBank/DDBJ databases">
        <authorList>
            <person name="Lu H."/>
        </authorList>
    </citation>
    <scope>NUCLEOTIDE SEQUENCE [LARGE SCALE GENOMIC DNA]</scope>
    <source>
        <strain evidence="7 8">FIM1</strain>
    </source>
</reference>
<dbReference type="PANTHER" id="PTHR43464:SF19">
    <property type="entry name" value="UBIQUINONE BIOSYNTHESIS O-METHYLTRANSFERASE, MITOCHONDRIAL"/>
    <property type="match status" value="1"/>
</dbReference>
<feature type="binding site" evidence="5">
    <location>
        <position position="169"/>
    </location>
    <ligand>
        <name>S-adenosyl-L-methionine</name>
        <dbReference type="ChEBI" id="CHEBI:59789"/>
    </ligand>
</feature>
<keyword evidence="2 5" id="KW-0808">Transferase</keyword>
<comment type="catalytic activity">
    <reaction evidence="5">
        <text>a 3-demethylubiquinol + S-adenosyl-L-methionine = a ubiquinol + S-adenosyl-L-homocysteine + H(+)</text>
        <dbReference type="Rhea" id="RHEA:44380"/>
        <dbReference type="Rhea" id="RHEA-COMP:9566"/>
        <dbReference type="Rhea" id="RHEA-COMP:10914"/>
        <dbReference type="ChEBI" id="CHEBI:15378"/>
        <dbReference type="ChEBI" id="CHEBI:17976"/>
        <dbReference type="ChEBI" id="CHEBI:57856"/>
        <dbReference type="ChEBI" id="CHEBI:59789"/>
        <dbReference type="ChEBI" id="CHEBI:84422"/>
        <dbReference type="EC" id="2.1.1.64"/>
    </reaction>
</comment>
<feature type="compositionally biased region" description="Polar residues" evidence="6">
    <location>
        <begin position="43"/>
        <end position="53"/>
    </location>
</feature>
<dbReference type="EC" id="2.1.1.64" evidence="5"/>
<keyword evidence="5" id="KW-0472">Membrane</keyword>
<comment type="pathway">
    <text evidence="5">Cofactor biosynthesis; ubiquinone biosynthesis.</text>
</comment>
<reference evidence="7 8" key="1">
    <citation type="submission" date="2016-03" db="EMBL/GenBank/DDBJ databases">
        <title>How can Kluyveromyces marxianus grow so fast - potential evolutionary course in Saccharomyces Complex revealed by comparative genomics.</title>
        <authorList>
            <person name="Mo W."/>
            <person name="Lu W."/>
            <person name="Yang X."/>
            <person name="Qi J."/>
            <person name="Lv H."/>
        </authorList>
    </citation>
    <scope>NUCLEOTIDE SEQUENCE [LARGE SCALE GENOMIC DNA]</scope>
    <source>
        <strain evidence="7 8">FIM1</strain>
    </source>
</reference>
<dbReference type="PANTHER" id="PTHR43464">
    <property type="entry name" value="METHYLTRANSFERASE"/>
    <property type="match status" value="1"/>
</dbReference>
<feature type="binding site" evidence="5">
    <location>
        <position position="146"/>
    </location>
    <ligand>
        <name>S-adenosyl-L-methionine</name>
        <dbReference type="ChEBI" id="CHEBI:59789"/>
    </ligand>
</feature>
<evidence type="ECO:0000256" key="3">
    <source>
        <dbReference type="ARBA" id="ARBA00022688"/>
    </source>
</evidence>
<keyword evidence="4 5" id="KW-0949">S-adenosyl-L-methionine</keyword>
<comment type="subcellular location">
    <subcellularLocation>
        <location evidence="5">Mitochondrion inner membrane</location>
        <topology evidence="5">Peripheral membrane protein</topology>
        <orientation evidence="5">Matrix side</orientation>
    </subcellularLocation>
</comment>
<dbReference type="InterPro" id="IPR029063">
    <property type="entry name" value="SAM-dependent_MTases_sf"/>
</dbReference>
<dbReference type="Gene3D" id="3.40.50.150">
    <property type="entry name" value="Vaccinia Virus protein VP39"/>
    <property type="match status" value="1"/>
</dbReference>
<dbReference type="NCBIfam" id="TIGR01983">
    <property type="entry name" value="UbiG"/>
    <property type="match status" value="1"/>
</dbReference>
<feature type="binding site" evidence="5">
    <location>
        <position position="85"/>
    </location>
    <ligand>
        <name>S-adenosyl-L-methionine</name>
        <dbReference type="ChEBI" id="CHEBI:59789"/>
    </ligand>
</feature>
<dbReference type="SUPFAM" id="SSF53335">
    <property type="entry name" value="S-adenosyl-L-methionine-dependent methyltransferases"/>
    <property type="match status" value="1"/>
</dbReference>
<protein>
    <recommendedName>
        <fullName evidence="5">Ubiquinone biosynthesis O-methyltransferase, mitochondrial</fullName>
    </recommendedName>
    <alternativeName>
        <fullName evidence="5">3,4-dihydroxy-5-hexaprenylbenzoate methyltransferase</fullName>
    </alternativeName>
    <alternativeName>
        <fullName evidence="5">3-demethylubiquinol 3-O-methyltransferase</fullName>
    </alternativeName>
    <alternativeName>
        <fullName evidence="5">3-demethylubiquinone 3-O-methyltransferase</fullName>
    </alternativeName>
    <alternativeName>
        <fullName evidence="5">3-demethylubiquinone-6 3-O-methyltransferase</fullName>
    </alternativeName>
    <alternativeName>
        <fullName evidence="5">Hexaprenyldihydroxybenzoate methyltransferase</fullName>
    </alternativeName>
    <alternativeName>
        <fullName evidence="5">Polyprenyldihydroxybenzoate methyltransferase</fullName>
        <shortName evidence="5">DHHB methyltransferase</shortName>
        <shortName evidence="5">DHHB-MT</shortName>
        <shortName evidence="5">DHHB-MTase</shortName>
        <ecNumber evidence="5">2.1.1.-</ecNumber>
        <ecNumber evidence="5">2.1.1.114</ecNumber>
        <ecNumber evidence="5">2.1.1.64</ecNumber>
    </alternativeName>
</protein>
<feature type="region of interest" description="Disordered" evidence="6">
    <location>
        <begin position="29"/>
        <end position="56"/>
    </location>
</feature>
<dbReference type="EC" id="2.1.1.114" evidence="5"/>
<keyword evidence="1 5" id="KW-0489">Methyltransferase</keyword>
<dbReference type="InterPro" id="IPR010233">
    <property type="entry name" value="UbiG_MeTrfase"/>
</dbReference>
<dbReference type="GO" id="GO:0008168">
    <property type="term" value="F:methyltransferase activity"/>
    <property type="evidence" value="ECO:0007669"/>
    <property type="project" value="UniProtKB-KW"/>
</dbReference>
<keyword evidence="5" id="KW-0460">Magnesium</keyword>
<dbReference type="HAMAP" id="MF_00472">
    <property type="entry name" value="UbiG"/>
    <property type="match status" value="1"/>
</dbReference>
<keyword evidence="5" id="KW-0479">Metal-binding</keyword>
<proteinExistence type="inferred from homology"/>
<organism evidence="7 8">
    <name type="scientific">Kluyveromyces marxianus</name>
    <name type="common">Yeast</name>
    <name type="synonym">Candida kefyr</name>
    <dbReference type="NCBI Taxonomy" id="4911"/>
    <lineage>
        <taxon>Eukaryota</taxon>
        <taxon>Fungi</taxon>
        <taxon>Dikarya</taxon>
        <taxon>Ascomycota</taxon>
        <taxon>Saccharomycotina</taxon>
        <taxon>Saccharomycetes</taxon>
        <taxon>Saccharomycetales</taxon>
        <taxon>Saccharomycetaceae</taxon>
        <taxon>Kluyveromyces</taxon>
    </lineage>
</organism>
<feature type="binding site" evidence="5">
    <location>
        <position position="212"/>
    </location>
    <ligand>
        <name>S-adenosyl-L-methionine</name>
        <dbReference type="ChEBI" id="CHEBI:59789"/>
    </ligand>
</feature>
<feature type="binding site" evidence="5">
    <location>
        <position position="217"/>
    </location>
    <ligand>
        <name>Mg(2+)</name>
        <dbReference type="ChEBI" id="CHEBI:18420"/>
    </ligand>
</feature>
<gene>
    <name evidence="5 7" type="primary">COQ3</name>
    <name evidence="7" type="ORF">FIM1_696</name>
</gene>
<feature type="binding site" evidence="5">
    <location>
        <position position="216"/>
    </location>
    <ligand>
        <name>Mg(2+)</name>
        <dbReference type="ChEBI" id="CHEBI:18420"/>
    </ligand>
</feature>
<evidence type="ECO:0000256" key="4">
    <source>
        <dbReference type="ARBA" id="ARBA00022691"/>
    </source>
</evidence>
<keyword evidence="3 5" id="KW-0831">Ubiquinone biosynthesis</keyword>
<dbReference type="EMBL" id="CP015054">
    <property type="protein sequence ID" value="QGN14045.1"/>
    <property type="molecule type" value="Genomic_DNA"/>
</dbReference>
<keyword evidence="5" id="KW-0496">Mitochondrion</keyword>
<feature type="compositionally biased region" description="Low complexity" evidence="6">
    <location>
        <begin position="29"/>
        <end position="42"/>
    </location>
</feature>
<comment type="catalytic activity">
    <reaction evidence="5">
        <text>a 3-demethylubiquinone + S-adenosyl-L-methionine = a ubiquinone + S-adenosyl-L-homocysteine</text>
        <dbReference type="Rhea" id="RHEA:81215"/>
        <dbReference type="Rhea" id="RHEA-COMP:9565"/>
        <dbReference type="Rhea" id="RHEA-COMP:19654"/>
        <dbReference type="ChEBI" id="CHEBI:16389"/>
        <dbReference type="ChEBI" id="CHEBI:57856"/>
        <dbReference type="ChEBI" id="CHEBI:59789"/>
        <dbReference type="ChEBI" id="CHEBI:231825"/>
    </reaction>
</comment>
<comment type="subunit">
    <text evidence="5">Component of a multi-subunit COQ enzyme complex, composed of at least COQ3, COQ4, COQ5, COQ6, COQ7 and COQ9.</text>
</comment>
<sequence>MFRKPGLLTSVRRLYSDIPKYNTDFISSSNNAASKSSQSTNNLNSPKTASTSTSDDEIHHFQQLAPTWWDTWGSQRILHKMNLARLDFIQRILRNEIKIENKDVYIPGFNHREHLPAYVSKAIEKDIFKEVNSLLAQKKFDALDIGCGGGILSESLARLPFVQSVTGIDLTPECIEVAKEHALKDPSIKDKIFYKLLPLEKVHGQYDIVTMFEMLEHVNEPSEILSQAWKKLKPDGIMFLSTINRDPISWFTTIFMGEHILKVVPKGTHHLDKYINSSEIEEWFQQNVAEKYQILETKGTMYLPVNGWIEHDCANVGNYFMAIKKVK</sequence>
<feature type="binding site" evidence="5">
    <location>
        <position position="213"/>
    </location>
    <ligand>
        <name>Mg(2+)</name>
        <dbReference type="ChEBI" id="CHEBI:18420"/>
    </ligand>
</feature>
<evidence type="ECO:0000313" key="8">
    <source>
        <dbReference type="Proteomes" id="UP000422736"/>
    </source>
</evidence>
<dbReference type="Pfam" id="PF13489">
    <property type="entry name" value="Methyltransf_23"/>
    <property type="match status" value="1"/>
</dbReference>
<comment type="cofactor">
    <cofactor evidence="5">
        <name>Mg(2+)</name>
        <dbReference type="ChEBI" id="CHEBI:18420"/>
    </cofactor>
</comment>
<name>A0ABX6EP60_KLUMA</name>
<evidence type="ECO:0000256" key="6">
    <source>
        <dbReference type="SAM" id="MobiDB-lite"/>
    </source>
</evidence>
<evidence type="ECO:0000256" key="5">
    <source>
        <dbReference type="HAMAP-Rule" id="MF_03190"/>
    </source>
</evidence>
<dbReference type="Proteomes" id="UP000422736">
    <property type="component" value="Chromosome 1"/>
</dbReference>